<dbReference type="InterPro" id="IPR003610">
    <property type="entry name" value="CBM5/12"/>
</dbReference>
<gene>
    <name evidence="5" type="ORF">J2Z69_002546</name>
</gene>
<evidence type="ECO:0000256" key="2">
    <source>
        <dbReference type="ARBA" id="ARBA00022801"/>
    </source>
</evidence>
<keyword evidence="3" id="KW-0624">Polysaccharide degradation</keyword>
<dbReference type="InterPro" id="IPR051024">
    <property type="entry name" value="GlcNAc_Chitin_IntDeg"/>
</dbReference>
<evidence type="ECO:0000313" key="5">
    <source>
        <dbReference type="EMBL" id="MBP2001501.1"/>
    </source>
</evidence>
<dbReference type="InterPro" id="IPR003961">
    <property type="entry name" value="FN3_dom"/>
</dbReference>
<dbReference type="SUPFAM" id="SSF51055">
    <property type="entry name" value="Carbohydrate binding domain"/>
    <property type="match status" value="2"/>
</dbReference>
<evidence type="ECO:0000313" key="6">
    <source>
        <dbReference type="Proteomes" id="UP001519288"/>
    </source>
</evidence>
<dbReference type="Gene3D" id="2.10.10.20">
    <property type="entry name" value="Carbohydrate-binding module superfamily 5/12"/>
    <property type="match status" value="2"/>
</dbReference>
<accession>A0ABS4JIF6</accession>
<dbReference type="Pfam" id="PF00041">
    <property type="entry name" value="fn3"/>
    <property type="match status" value="2"/>
</dbReference>
<dbReference type="InterPro" id="IPR036116">
    <property type="entry name" value="FN3_sf"/>
</dbReference>
<dbReference type="CDD" id="cd12215">
    <property type="entry name" value="ChiC_BD"/>
    <property type="match status" value="2"/>
</dbReference>
<dbReference type="Proteomes" id="UP001519288">
    <property type="component" value="Unassembled WGS sequence"/>
</dbReference>
<keyword evidence="2" id="KW-0378">Hydrolase</keyword>
<proteinExistence type="predicted"/>
<dbReference type="SUPFAM" id="SSF49265">
    <property type="entry name" value="Fibronectin type III"/>
    <property type="match status" value="2"/>
</dbReference>
<dbReference type="Gene3D" id="2.70.50.50">
    <property type="entry name" value="chitin-binding protein cbp21"/>
    <property type="match status" value="1"/>
</dbReference>
<feature type="domain" description="Fibronectin type-III" evidence="4">
    <location>
        <begin position="402"/>
        <end position="487"/>
    </location>
</feature>
<dbReference type="SMART" id="SM00495">
    <property type="entry name" value="ChtBD3"/>
    <property type="match status" value="2"/>
</dbReference>
<dbReference type="InterPro" id="IPR036573">
    <property type="entry name" value="CBM_sf_5/12"/>
</dbReference>
<dbReference type="RefSeq" id="WP_209862961.1">
    <property type="nucleotide sequence ID" value="NZ_JAGGLD010000004.1"/>
</dbReference>
<evidence type="ECO:0000259" key="4">
    <source>
        <dbReference type="PROSITE" id="PS50853"/>
    </source>
</evidence>
<dbReference type="Pfam" id="PF03067">
    <property type="entry name" value="LPMO_10"/>
    <property type="match status" value="1"/>
</dbReference>
<name>A0ABS4JIF6_9BACL</name>
<evidence type="ECO:0000256" key="3">
    <source>
        <dbReference type="ARBA" id="ARBA00023326"/>
    </source>
</evidence>
<dbReference type="SUPFAM" id="SSF81296">
    <property type="entry name" value="E set domains"/>
    <property type="match status" value="1"/>
</dbReference>
<dbReference type="CDD" id="cd21177">
    <property type="entry name" value="LPMO_AA10"/>
    <property type="match status" value="1"/>
</dbReference>
<dbReference type="PANTHER" id="PTHR34823:SF1">
    <property type="entry name" value="CHITIN-BINDING TYPE-4 DOMAIN-CONTAINING PROTEIN"/>
    <property type="match status" value="1"/>
</dbReference>
<dbReference type="InterPro" id="IPR014756">
    <property type="entry name" value="Ig_E-set"/>
</dbReference>
<organism evidence="5 6">
    <name type="scientific">Paenibacillus shirakamiensis</name>
    <dbReference type="NCBI Taxonomy" id="1265935"/>
    <lineage>
        <taxon>Bacteria</taxon>
        <taxon>Bacillati</taxon>
        <taxon>Bacillota</taxon>
        <taxon>Bacilli</taxon>
        <taxon>Bacillales</taxon>
        <taxon>Paenibacillaceae</taxon>
        <taxon>Paenibacillus</taxon>
    </lineage>
</organism>
<keyword evidence="6" id="KW-1185">Reference proteome</keyword>
<dbReference type="Pfam" id="PF02839">
    <property type="entry name" value="CBM_5_12"/>
    <property type="match status" value="2"/>
</dbReference>
<feature type="domain" description="Fibronectin type-III" evidence="4">
    <location>
        <begin position="307"/>
        <end position="392"/>
    </location>
</feature>
<sequence>MILTPIYKSKVWITAALALMGAVLMLVFAGSASAHGYIESPGSRSALCAQGINKNCGSIQYEPQSVEGVGNFPTAGVPDGNLAGVGKYPELEEQSADRWTKITMNGGKNTFQWKLTALHATKEWKYYITKKGWDQSKPLTRAQLDLTPFCYINDKGARPNATVTHECNVPTDRSGYNIILAVWEIADTGNAFYQVVDVNLVNGSTPPATAPAAPTGLASSAQTTNSITLNWLPSTSTSGVKQYEISRNGAVVGTSTTTSYTDTALTANKAYTYSVVAIDTTGARSVASSSVSVSTKANVTDTAAPTVPAGIMSHSQTQTSIDLMWSPSTDNVGVTKYEVYRNGTLVGTSTTTTYVDSGLKAGVSYSYTITALDAAGNRSAASSAFAVSTLSGSVTDTQAPTIPVGVNSSAQTDSTITLTWTASTDNVGVAQYTIYRTGVKVGTSSIPSYTDAGLTASTAYSYTVAASDAAGNVSPVSTALSVSTKAKSAIPTWDKNSTYLAGDHVLYNGVEYIAQWWTKGDQPDTTSSWKPATSGTIQAWSADKAYEGQSVVTYGGKSYKAQWWTKGDVPGTASVWLLVS</sequence>
<protein>
    <submittedName>
        <fullName evidence="5">Chitin-binding protein</fullName>
    </submittedName>
</protein>
<keyword evidence="1" id="KW-0732">Signal</keyword>
<keyword evidence="3" id="KW-0119">Carbohydrate metabolism</keyword>
<evidence type="ECO:0000256" key="1">
    <source>
        <dbReference type="ARBA" id="ARBA00022729"/>
    </source>
</evidence>
<comment type="caution">
    <text evidence="5">The sequence shown here is derived from an EMBL/GenBank/DDBJ whole genome shotgun (WGS) entry which is preliminary data.</text>
</comment>
<reference evidence="5 6" key="1">
    <citation type="submission" date="2021-03" db="EMBL/GenBank/DDBJ databases">
        <title>Genomic Encyclopedia of Type Strains, Phase IV (KMG-IV): sequencing the most valuable type-strain genomes for metagenomic binning, comparative biology and taxonomic classification.</title>
        <authorList>
            <person name="Goeker M."/>
        </authorList>
    </citation>
    <scope>NUCLEOTIDE SEQUENCE [LARGE SCALE GENOMIC DNA]</scope>
    <source>
        <strain evidence="5 6">DSM 26806</strain>
    </source>
</reference>
<dbReference type="PROSITE" id="PS50853">
    <property type="entry name" value="FN3"/>
    <property type="match status" value="3"/>
</dbReference>
<dbReference type="InterPro" id="IPR013783">
    <property type="entry name" value="Ig-like_fold"/>
</dbReference>
<dbReference type="EMBL" id="JAGGLD010000004">
    <property type="protein sequence ID" value="MBP2001501.1"/>
    <property type="molecule type" value="Genomic_DNA"/>
</dbReference>
<feature type="domain" description="Fibronectin type-III" evidence="4">
    <location>
        <begin position="213"/>
        <end position="298"/>
    </location>
</feature>
<dbReference type="SMART" id="SM00060">
    <property type="entry name" value="FN3"/>
    <property type="match status" value="3"/>
</dbReference>
<dbReference type="CDD" id="cd00063">
    <property type="entry name" value="FN3"/>
    <property type="match status" value="2"/>
</dbReference>
<dbReference type="PANTHER" id="PTHR34823">
    <property type="entry name" value="GLCNAC-BINDING PROTEIN A"/>
    <property type="match status" value="1"/>
</dbReference>
<dbReference type="Gene3D" id="2.60.40.10">
    <property type="entry name" value="Immunoglobulins"/>
    <property type="match status" value="3"/>
</dbReference>
<dbReference type="InterPro" id="IPR004302">
    <property type="entry name" value="Cellulose/chitin-bd_N"/>
</dbReference>